<dbReference type="InterPro" id="IPR005225">
    <property type="entry name" value="Small_GTP-bd"/>
</dbReference>
<dbReference type="GO" id="GO:0005930">
    <property type="term" value="C:axoneme"/>
    <property type="evidence" value="ECO:0007669"/>
    <property type="project" value="UniProtKB-SubCell"/>
</dbReference>
<dbReference type="GO" id="GO:0003924">
    <property type="term" value="F:GTPase activity"/>
    <property type="evidence" value="ECO:0007669"/>
    <property type="project" value="InterPro"/>
</dbReference>
<accession>A0A8J8SWC7</accession>
<dbReference type="SUPFAM" id="SSF52540">
    <property type="entry name" value="P-loop containing nucleoside triphosphate hydrolases"/>
    <property type="match status" value="1"/>
</dbReference>
<evidence type="ECO:0000256" key="13">
    <source>
        <dbReference type="ARBA" id="ARBA00023273"/>
    </source>
</evidence>
<comment type="similarity">
    <text evidence="17">Belongs to the small GTPase superfamily. Arf family.</text>
</comment>
<proteinExistence type="inferred from homology"/>
<dbReference type="PRINTS" id="PR00328">
    <property type="entry name" value="SAR1GTPBP"/>
</dbReference>
<evidence type="ECO:0000256" key="3">
    <source>
        <dbReference type="ARBA" id="ARBA00004522"/>
    </source>
</evidence>
<keyword evidence="10 15" id="KW-0342">GTP-binding</keyword>
<dbReference type="InterPro" id="IPR024156">
    <property type="entry name" value="Small_GTPase_ARF"/>
</dbReference>
<keyword evidence="13" id="KW-0966">Cell projection</keyword>
<dbReference type="GO" id="GO:0030030">
    <property type="term" value="P:cell projection organization"/>
    <property type="evidence" value="ECO:0007669"/>
    <property type="project" value="UniProtKB-KW"/>
</dbReference>
<dbReference type="OrthoDB" id="2011769at2759"/>
<feature type="binding site" evidence="15">
    <location>
        <begin position="122"/>
        <end position="125"/>
    </location>
    <ligand>
        <name>GTP</name>
        <dbReference type="ChEBI" id="CHEBI:37565"/>
    </ligand>
</feature>
<feature type="binding site" evidence="15">
    <location>
        <position position="64"/>
    </location>
    <ligand>
        <name>GTP</name>
        <dbReference type="ChEBI" id="CHEBI:37565"/>
    </ligand>
</feature>
<evidence type="ECO:0000256" key="10">
    <source>
        <dbReference type="ARBA" id="ARBA00023134"/>
    </source>
</evidence>
<dbReference type="GO" id="GO:0005525">
    <property type="term" value="F:GTP binding"/>
    <property type="evidence" value="ECO:0007669"/>
    <property type="project" value="UniProtKB-KW"/>
</dbReference>
<feature type="binding site" evidence="16">
    <location>
        <position position="23"/>
    </location>
    <ligand>
        <name>Mg(2+)</name>
        <dbReference type="ChEBI" id="CHEBI:18420"/>
    </ligand>
</feature>
<dbReference type="Proteomes" id="UP000785679">
    <property type="component" value="Unassembled WGS sequence"/>
</dbReference>
<evidence type="ECO:0000256" key="9">
    <source>
        <dbReference type="ARBA" id="ARBA00022794"/>
    </source>
</evidence>
<comment type="caution">
    <text evidence="18">The sequence shown here is derived from an EMBL/GenBank/DDBJ whole genome shotgun (WGS) entry which is preliminary data.</text>
</comment>
<dbReference type="PANTHER" id="PTHR11711">
    <property type="entry name" value="ADP RIBOSYLATION FACTOR-RELATED"/>
    <property type="match status" value="1"/>
</dbReference>
<keyword evidence="9" id="KW-0970">Cilium biogenesis/degradation</keyword>
<dbReference type="SMART" id="SM00178">
    <property type="entry name" value="SAR"/>
    <property type="match status" value="1"/>
</dbReference>
<dbReference type="FunFam" id="3.40.50.300:FF:000457">
    <property type="entry name" value="ADP-ribosylation factor-like protein 6"/>
    <property type="match status" value="1"/>
</dbReference>
<keyword evidence="6" id="KW-0963">Cytoplasm</keyword>
<dbReference type="SMART" id="SM00177">
    <property type="entry name" value="ARF"/>
    <property type="match status" value="1"/>
</dbReference>
<keyword evidence="7" id="KW-0519">Myristate</keyword>
<evidence type="ECO:0000313" key="19">
    <source>
        <dbReference type="Proteomes" id="UP000785679"/>
    </source>
</evidence>
<evidence type="ECO:0000256" key="1">
    <source>
        <dbReference type="ARBA" id="ARBA00004120"/>
    </source>
</evidence>
<organism evidence="18 19">
    <name type="scientific">Halteria grandinella</name>
    <dbReference type="NCBI Taxonomy" id="5974"/>
    <lineage>
        <taxon>Eukaryota</taxon>
        <taxon>Sar</taxon>
        <taxon>Alveolata</taxon>
        <taxon>Ciliophora</taxon>
        <taxon>Intramacronucleata</taxon>
        <taxon>Spirotrichea</taxon>
        <taxon>Stichotrichia</taxon>
        <taxon>Sporadotrichida</taxon>
        <taxon>Halteriidae</taxon>
        <taxon>Halteria</taxon>
    </lineage>
</organism>
<name>A0A8J8SWC7_HALGN</name>
<dbReference type="Gene3D" id="3.40.50.300">
    <property type="entry name" value="P-loop containing nucleotide triphosphate hydrolases"/>
    <property type="match status" value="1"/>
</dbReference>
<dbReference type="InterPro" id="IPR006689">
    <property type="entry name" value="Small_GTPase_ARF/SAR"/>
</dbReference>
<dbReference type="AlphaFoldDB" id="A0A8J8SWC7"/>
<dbReference type="GO" id="GO:0060170">
    <property type="term" value="C:ciliary membrane"/>
    <property type="evidence" value="ECO:0007669"/>
    <property type="project" value="UniProtKB-SubCell"/>
</dbReference>
<comment type="subcellular location">
    <subcellularLocation>
        <location evidence="3">Cell projection</location>
        <location evidence="3">Cilium membrane</location>
        <topology evidence="3">Peripheral membrane protein</topology>
        <orientation evidence="3">Cytoplasmic side</orientation>
    </subcellularLocation>
    <subcellularLocation>
        <location evidence="2">Cytoplasm</location>
        <location evidence="2">Cytoskeleton</location>
        <location evidence="2">Cilium axoneme</location>
    </subcellularLocation>
    <subcellularLocation>
        <location evidence="1">Cytoplasm</location>
        <location evidence="1">Cytoskeleton</location>
        <location evidence="1">Cilium basal body</location>
    </subcellularLocation>
</comment>
<gene>
    <name evidence="18" type="ORF">FGO68_gene5556</name>
</gene>
<dbReference type="NCBIfam" id="TIGR00231">
    <property type="entry name" value="small_GTP"/>
    <property type="match status" value="1"/>
</dbReference>
<evidence type="ECO:0000256" key="16">
    <source>
        <dbReference type="PIRSR" id="PIRSR606689-2"/>
    </source>
</evidence>
<keyword evidence="19" id="KW-1185">Reference proteome</keyword>
<keyword evidence="5" id="KW-1003">Cell membrane</keyword>
<dbReference type="PROSITE" id="PS51419">
    <property type="entry name" value="RAB"/>
    <property type="match status" value="1"/>
</dbReference>
<evidence type="ECO:0000256" key="8">
    <source>
        <dbReference type="ARBA" id="ARBA00022741"/>
    </source>
</evidence>
<evidence type="ECO:0000256" key="15">
    <source>
        <dbReference type="PIRSR" id="PIRSR606689-1"/>
    </source>
</evidence>
<evidence type="ECO:0000256" key="12">
    <source>
        <dbReference type="ARBA" id="ARBA00023212"/>
    </source>
</evidence>
<reference evidence="18" key="1">
    <citation type="submission" date="2019-06" db="EMBL/GenBank/DDBJ databases">
        <authorList>
            <person name="Zheng W."/>
        </authorList>
    </citation>
    <scope>NUCLEOTIDE SEQUENCE</scope>
    <source>
        <strain evidence="18">QDHG01</strain>
    </source>
</reference>
<dbReference type="PROSITE" id="PS51417">
    <property type="entry name" value="ARF"/>
    <property type="match status" value="1"/>
</dbReference>
<dbReference type="GO" id="GO:0046872">
    <property type="term" value="F:metal ion binding"/>
    <property type="evidence" value="ECO:0007669"/>
    <property type="project" value="UniProtKB-KW"/>
</dbReference>
<evidence type="ECO:0000256" key="17">
    <source>
        <dbReference type="RuleBase" id="RU003925"/>
    </source>
</evidence>
<evidence type="ECO:0000256" key="4">
    <source>
        <dbReference type="ARBA" id="ARBA00019766"/>
    </source>
</evidence>
<dbReference type="Pfam" id="PF00025">
    <property type="entry name" value="Arf"/>
    <property type="match status" value="1"/>
</dbReference>
<keyword evidence="8 15" id="KW-0547">Nucleotide-binding</keyword>
<feature type="binding site" evidence="16">
    <location>
        <position position="42"/>
    </location>
    <ligand>
        <name>Mg(2+)</name>
        <dbReference type="ChEBI" id="CHEBI:18420"/>
    </ligand>
</feature>
<evidence type="ECO:0000256" key="6">
    <source>
        <dbReference type="ARBA" id="ARBA00022490"/>
    </source>
</evidence>
<dbReference type="InterPro" id="IPR027417">
    <property type="entry name" value="P-loop_NTPase"/>
</dbReference>
<dbReference type="EMBL" id="RRYP01019738">
    <property type="protein sequence ID" value="TNV73144.1"/>
    <property type="molecule type" value="Genomic_DNA"/>
</dbReference>
<evidence type="ECO:0000256" key="7">
    <source>
        <dbReference type="ARBA" id="ARBA00022707"/>
    </source>
</evidence>
<keyword evidence="16" id="KW-0479">Metal-binding</keyword>
<evidence type="ECO:0000256" key="11">
    <source>
        <dbReference type="ARBA" id="ARBA00023136"/>
    </source>
</evidence>
<evidence type="ECO:0000256" key="2">
    <source>
        <dbReference type="ARBA" id="ARBA00004430"/>
    </source>
</evidence>
<keyword evidence="11" id="KW-0472">Membrane</keyword>
<evidence type="ECO:0000256" key="14">
    <source>
        <dbReference type="ARBA" id="ARBA00023288"/>
    </source>
</evidence>
<sequence>MGGSIGKKKSKIIIVGLDNSGKSTMINMLKPKKYAEVDIAATVGFKVETFSKSKIDFTVFDMSGQSKYRQLWEQYYDESEAIIFVIDSADKLRIKVAKNELENLLDHPSIKKRKIPILFFANKMDLGIAMTEQEVAREMGLPEITDRPWSIQASSATEGFGVDEGITWLSEQIKKGQ</sequence>
<keyword evidence="16" id="KW-0460">Magnesium</keyword>
<protein>
    <recommendedName>
        <fullName evidence="4">ADP-ribosylation factor-like protein 6</fullName>
    </recommendedName>
</protein>
<feature type="binding site" evidence="15">
    <location>
        <begin position="16"/>
        <end position="23"/>
    </location>
    <ligand>
        <name>GTP</name>
        <dbReference type="ChEBI" id="CHEBI:37565"/>
    </ligand>
</feature>
<evidence type="ECO:0000256" key="5">
    <source>
        <dbReference type="ARBA" id="ARBA00022475"/>
    </source>
</evidence>
<evidence type="ECO:0000313" key="18">
    <source>
        <dbReference type="EMBL" id="TNV73144.1"/>
    </source>
</evidence>
<keyword evidence="14" id="KW-0449">Lipoprotein</keyword>
<keyword evidence="12" id="KW-0206">Cytoskeleton</keyword>